<evidence type="ECO:0000313" key="1">
    <source>
        <dbReference type="EMBL" id="GJD77599.1"/>
    </source>
</evidence>
<sequence length="39" mass="4668">MTTARQIKGLFLPLLQRNDDLIQIDRFFLWVNPVRHVVC</sequence>
<proteinExistence type="predicted"/>
<keyword evidence="2" id="KW-1185">Reference proteome</keyword>
<comment type="caution">
    <text evidence="1">The sequence shown here is derived from an EMBL/GenBank/DDBJ whole genome shotgun (WGS) entry which is preliminary data.</text>
</comment>
<name>A0AA37HKS4_9HYPH</name>
<evidence type="ECO:0000313" key="2">
    <source>
        <dbReference type="Proteomes" id="UP001055108"/>
    </source>
</evidence>
<dbReference type="Proteomes" id="UP001055108">
    <property type="component" value="Unassembled WGS sequence"/>
</dbReference>
<organism evidence="1 2">
    <name type="scientific">Methylobacterium gregans</name>
    <dbReference type="NCBI Taxonomy" id="374424"/>
    <lineage>
        <taxon>Bacteria</taxon>
        <taxon>Pseudomonadati</taxon>
        <taxon>Pseudomonadota</taxon>
        <taxon>Alphaproteobacteria</taxon>
        <taxon>Hyphomicrobiales</taxon>
        <taxon>Methylobacteriaceae</taxon>
        <taxon>Methylobacterium</taxon>
    </lineage>
</organism>
<gene>
    <name evidence="1" type="ORF">NBEOAGPD_0806</name>
</gene>
<protein>
    <submittedName>
        <fullName evidence="1">Uncharacterized protein</fullName>
    </submittedName>
</protein>
<reference evidence="1" key="2">
    <citation type="submission" date="2021-08" db="EMBL/GenBank/DDBJ databases">
        <authorList>
            <person name="Tani A."/>
            <person name="Ola A."/>
            <person name="Ogura Y."/>
            <person name="Katsura K."/>
            <person name="Hayashi T."/>
        </authorList>
    </citation>
    <scope>NUCLEOTIDE SEQUENCE</scope>
    <source>
        <strain evidence="1">NBRC 103626</strain>
    </source>
</reference>
<reference evidence="1" key="1">
    <citation type="journal article" date="2016" name="Front. Microbiol.">
        <title>Genome Sequence of the Piezophilic, Mesophilic Sulfate-Reducing Bacterium Desulfovibrio indicus J2T.</title>
        <authorList>
            <person name="Cao J."/>
            <person name="Maignien L."/>
            <person name="Shao Z."/>
            <person name="Alain K."/>
            <person name="Jebbar M."/>
        </authorList>
    </citation>
    <scope>NUCLEOTIDE SEQUENCE</scope>
    <source>
        <strain evidence="1">NBRC 103626</strain>
    </source>
</reference>
<dbReference type="AlphaFoldDB" id="A0AA37HKS4"/>
<accession>A0AA37HKS4</accession>
<dbReference type="EMBL" id="BPQM01000018">
    <property type="protein sequence ID" value="GJD77599.1"/>
    <property type="molecule type" value="Genomic_DNA"/>
</dbReference>